<dbReference type="InterPro" id="IPR011251">
    <property type="entry name" value="Luciferase-like_dom"/>
</dbReference>
<dbReference type="PANTHER" id="PTHR30011:SF16">
    <property type="entry name" value="C2H2 FINGER DOMAIN TRANSCRIPTION FACTOR (EUROFUNG)-RELATED"/>
    <property type="match status" value="1"/>
</dbReference>
<dbReference type="CDD" id="cd01095">
    <property type="entry name" value="Nitrilotriacetate_monoxgenase"/>
    <property type="match status" value="1"/>
</dbReference>
<evidence type="ECO:0000259" key="7">
    <source>
        <dbReference type="Pfam" id="PF00296"/>
    </source>
</evidence>
<sequence>MPRQMILNLNPMPGGFSNGGWRTGERDPLHYSSIAHFAEIAQIAERGKFDGYFLADFASWNSEGVNRPPRFLDPVVVLSYLAAVTSHIGLIATASTSYNTPYNTARRLMSLDHVSNGRFGWNVVVTAGDDAARNFSLDAALPKEERYARAQEFVDVVLDLWASWEPDAIRADAENGVYTDAAKIHPINHKGEHFRVAGPLVISRSPQDHPVLVQAGGSPMGTKLAARYANAVFTVQNNIEISRRYREELRAAVAAEKRAPDTVKLLPGVVTIIGRTQEEAEARAAYLNDRIPIDVRLNSLAHWLLLPREALGTDLDQELPWHLIPADAVDGHDHRATMLKTARDQRLTLRQLTSQSSATHLALTGCAEQVADTLELWFRSGAADGFNIMPAELPKGITDFVDLVVPILQKRGIYKTEYRDTTLRDRYLDS</sequence>
<dbReference type="AlphaFoldDB" id="A0A1E3M1D9"/>
<evidence type="ECO:0000256" key="2">
    <source>
        <dbReference type="ARBA" id="ARBA00022643"/>
    </source>
</evidence>
<evidence type="ECO:0000313" key="9">
    <source>
        <dbReference type="Proteomes" id="UP000094487"/>
    </source>
</evidence>
<dbReference type="InterPro" id="IPR051260">
    <property type="entry name" value="Diverse_substr_monoxygenases"/>
</dbReference>
<dbReference type="PIRSF" id="PIRSF000337">
    <property type="entry name" value="NTA_MOA"/>
    <property type="match status" value="1"/>
</dbReference>
<reference evidence="8 9" key="1">
    <citation type="submission" date="2016-08" db="EMBL/GenBank/DDBJ databases">
        <title>Draft genome of the agarase producing Sphingomonas sp. MCT13.</title>
        <authorList>
            <person name="D'Andrea M.M."/>
            <person name="Rossolini G.M."/>
            <person name="Thaller M.C."/>
        </authorList>
    </citation>
    <scope>NUCLEOTIDE SEQUENCE [LARGE SCALE GENOMIC DNA]</scope>
    <source>
        <strain evidence="8 9">MCT13</strain>
    </source>
</reference>
<dbReference type="GO" id="GO:0016705">
    <property type="term" value="F:oxidoreductase activity, acting on paired donors, with incorporation or reduction of molecular oxygen"/>
    <property type="evidence" value="ECO:0007669"/>
    <property type="project" value="InterPro"/>
</dbReference>
<dbReference type="STRING" id="1888892.BFL28_13245"/>
<dbReference type="Proteomes" id="UP000094487">
    <property type="component" value="Unassembled WGS sequence"/>
</dbReference>
<evidence type="ECO:0000256" key="6">
    <source>
        <dbReference type="PIRSR" id="PIRSR000337-1"/>
    </source>
</evidence>
<dbReference type="Gene3D" id="3.20.20.30">
    <property type="entry name" value="Luciferase-like domain"/>
    <property type="match status" value="1"/>
</dbReference>
<feature type="binding site" evidence="6">
    <location>
        <position position="147"/>
    </location>
    <ligand>
        <name>FMN</name>
        <dbReference type="ChEBI" id="CHEBI:58210"/>
    </ligand>
</feature>
<evidence type="ECO:0000256" key="3">
    <source>
        <dbReference type="ARBA" id="ARBA00023002"/>
    </source>
</evidence>
<dbReference type="InterPro" id="IPR036661">
    <property type="entry name" value="Luciferase-like_sf"/>
</dbReference>
<gene>
    <name evidence="8" type="ORF">BFL28_13245</name>
</gene>
<dbReference type="InterPro" id="IPR016215">
    <property type="entry name" value="NTA_MOA"/>
</dbReference>
<evidence type="ECO:0000256" key="5">
    <source>
        <dbReference type="ARBA" id="ARBA00033748"/>
    </source>
</evidence>
<evidence type="ECO:0000256" key="4">
    <source>
        <dbReference type="ARBA" id="ARBA00023033"/>
    </source>
</evidence>
<feature type="domain" description="Luciferase-like" evidence="7">
    <location>
        <begin position="29"/>
        <end position="382"/>
    </location>
</feature>
<keyword evidence="3" id="KW-0560">Oxidoreductase</keyword>
<keyword evidence="4" id="KW-0503">Monooxygenase</keyword>
<name>A0A1E3M1D9_9SPHN</name>
<dbReference type="GO" id="GO:0004497">
    <property type="term" value="F:monooxygenase activity"/>
    <property type="evidence" value="ECO:0007669"/>
    <property type="project" value="UniProtKB-KW"/>
</dbReference>
<feature type="binding site" evidence="6">
    <location>
        <position position="218"/>
    </location>
    <ligand>
        <name>FMN</name>
        <dbReference type="ChEBI" id="CHEBI:58210"/>
    </ligand>
</feature>
<accession>A0A1E3M1D9</accession>
<dbReference type="NCBIfam" id="TIGR03860">
    <property type="entry name" value="FMN_nitrolo"/>
    <property type="match status" value="1"/>
</dbReference>
<dbReference type="EMBL" id="MDDS01000011">
    <property type="protein sequence ID" value="ODP38880.1"/>
    <property type="molecule type" value="Genomic_DNA"/>
</dbReference>
<dbReference type="PANTHER" id="PTHR30011">
    <property type="entry name" value="ALKANESULFONATE MONOOXYGENASE-RELATED"/>
    <property type="match status" value="1"/>
</dbReference>
<comment type="similarity">
    <text evidence="5">Belongs to the NtaA/SnaA/DszA monooxygenase family.</text>
</comment>
<feature type="binding site" evidence="6">
    <location>
        <position position="56"/>
    </location>
    <ligand>
        <name>FMN</name>
        <dbReference type="ChEBI" id="CHEBI:58210"/>
    </ligand>
</feature>
<keyword evidence="9" id="KW-1185">Reference proteome</keyword>
<evidence type="ECO:0000256" key="1">
    <source>
        <dbReference type="ARBA" id="ARBA00022630"/>
    </source>
</evidence>
<feature type="binding site" evidence="6">
    <location>
        <position position="93"/>
    </location>
    <ligand>
        <name>FMN</name>
        <dbReference type="ChEBI" id="CHEBI:58210"/>
    </ligand>
</feature>
<evidence type="ECO:0000313" key="8">
    <source>
        <dbReference type="EMBL" id="ODP38880.1"/>
    </source>
</evidence>
<keyword evidence="1 6" id="KW-0285">Flavoprotein</keyword>
<comment type="caution">
    <text evidence="8">The sequence shown here is derived from an EMBL/GenBank/DDBJ whole genome shotgun (WGS) entry which is preliminary data.</text>
</comment>
<protein>
    <recommendedName>
        <fullName evidence="7">Luciferase-like domain-containing protein</fullName>
    </recommendedName>
</protein>
<organism evidence="8 9">
    <name type="scientific">Sphingomonas turrisvirgatae</name>
    <dbReference type="NCBI Taxonomy" id="1888892"/>
    <lineage>
        <taxon>Bacteria</taxon>
        <taxon>Pseudomonadati</taxon>
        <taxon>Pseudomonadota</taxon>
        <taxon>Alphaproteobacteria</taxon>
        <taxon>Sphingomonadales</taxon>
        <taxon>Sphingomonadaceae</taxon>
        <taxon>Sphingomonas</taxon>
    </lineage>
</organism>
<dbReference type="Pfam" id="PF00296">
    <property type="entry name" value="Bac_luciferase"/>
    <property type="match status" value="1"/>
</dbReference>
<proteinExistence type="inferred from homology"/>
<keyword evidence="2 6" id="KW-0288">FMN</keyword>
<dbReference type="SUPFAM" id="SSF51679">
    <property type="entry name" value="Bacterial luciferase-like"/>
    <property type="match status" value="1"/>
</dbReference>